<evidence type="ECO:0000313" key="3">
    <source>
        <dbReference type="Proteomes" id="UP001329505"/>
    </source>
</evidence>
<dbReference type="EMBL" id="JAZDQQ010000005">
    <property type="protein sequence ID" value="MEE1880217.1"/>
    <property type="molecule type" value="Genomic_DNA"/>
</dbReference>
<keyword evidence="1" id="KW-0472">Membrane</keyword>
<comment type="caution">
    <text evidence="2">The sequence shown here is derived from an EMBL/GenBank/DDBJ whole genome shotgun (WGS) entry which is preliminary data.</text>
</comment>
<gene>
    <name evidence="2" type="ORF">V0R55_08590</name>
</gene>
<evidence type="ECO:0000256" key="1">
    <source>
        <dbReference type="SAM" id="Phobius"/>
    </source>
</evidence>
<dbReference type="Proteomes" id="UP001329505">
    <property type="component" value="Unassembled WGS sequence"/>
</dbReference>
<protein>
    <submittedName>
        <fullName evidence="2">Uncharacterized protein</fullName>
    </submittedName>
</protein>
<reference evidence="2 3" key="1">
    <citation type="submission" date="2024-01" db="EMBL/GenBank/DDBJ databases">
        <title>Unpublished Manusciprt.</title>
        <authorList>
            <person name="Duman M."/>
            <person name="Valdes E.G."/>
            <person name="Ajmi N."/>
            <person name="Altun S."/>
            <person name="Saticioglu I.B."/>
        </authorList>
    </citation>
    <scope>NUCLEOTIDE SEQUENCE [LARGE SCALE GENOMIC DNA]</scope>
    <source>
        <strain evidence="2 3">139P</strain>
    </source>
</reference>
<accession>A0ABU7GMM8</accession>
<feature type="non-terminal residue" evidence="2">
    <location>
        <position position="63"/>
    </location>
</feature>
<feature type="transmembrane region" description="Helical" evidence="1">
    <location>
        <begin position="31"/>
        <end position="49"/>
    </location>
</feature>
<dbReference type="RefSeq" id="WP_330125989.1">
    <property type="nucleotide sequence ID" value="NZ_JAZDQQ010000005.1"/>
</dbReference>
<evidence type="ECO:0000313" key="2">
    <source>
        <dbReference type="EMBL" id="MEE1880217.1"/>
    </source>
</evidence>
<keyword evidence="3" id="KW-1185">Reference proteome</keyword>
<keyword evidence="1" id="KW-0812">Transmembrane</keyword>
<proteinExistence type="predicted"/>
<keyword evidence="1" id="KW-1133">Transmembrane helix</keyword>
<sequence>MVVLTSDSPLVVVVVVVVVVVWWFWKLYAHSFLILTLIHLSALTAGPFLKDQKGTKKSSLHSS</sequence>
<name>A0ABU7GMM8_9PSED</name>
<organism evidence="2 3">
    <name type="scientific">Pseudomonas soli</name>
    <dbReference type="NCBI Taxonomy" id="1306993"/>
    <lineage>
        <taxon>Bacteria</taxon>
        <taxon>Pseudomonadati</taxon>
        <taxon>Pseudomonadota</taxon>
        <taxon>Gammaproteobacteria</taxon>
        <taxon>Pseudomonadales</taxon>
        <taxon>Pseudomonadaceae</taxon>
        <taxon>Pseudomonas</taxon>
    </lineage>
</organism>
<feature type="transmembrane region" description="Helical" evidence="1">
    <location>
        <begin position="7"/>
        <end position="25"/>
    </location>
</feature>